<dbReference type="InterPro" id="IPR052751">
    <property type="entry name" value="Plant_MAPKKK"/>
</dbReference>
<dbReference type="Gramene" id="OPUNC10G01120.1">
    <property type="protein sequence ID" value="OPUNC10G01120.1"/>
    <property type="gene ID" value="OPUNC10G01120"/>
</dbReference>
<dbReference type="PANTHER" id="PTHR48011">
    <property type="entry name" value="CCR4-NOT TRANSCRIPTIONAL COMPLEX SUBUNIT CAF120-RELATED"/>
    <property type="match status" value="1"/>
</dbReference>
<feature type="domain" description="Protein kinase" evidence="2">
    <location>
        <begin position="54"/>
        <end position="270"/>
    </location>
</feature>
<dbReference type="Gene3D" id="1.10.510.10">
    <property type="entry name" value="Transferase(Phosphotransferase) domain 1"/>
    <property type="match status" value="2"/>
</dbReference>
<dbReference type="eggNOG" id="KOG0198">
    <property type="taxonomic scope" value="Eukaryota"/>
</dbReference>
<dbReference type="InterPro" id="IPR000719">
    <property type="entry name" value="Prot_kinase_dom"/>
</dbReference>
<dbReference type="SMART" id="SM00220">
    <property type="entry name" value="S_TKc"/>
    <property type="match status" value="1"/>
</dbReference>
<dbReference type="GO" id="GO:0005524">
    <property type="term" value="F:ATP binding"/>
    <property type="evidence" value="ECO:0007669"/>
    <property type="project" value="InterPro"/>
</dbReference>
<dbReference type="GO" id="GO:0007165">
    <property type="term" value="P:signal transduction"/>
    <property type="evidence" value="ECO:0007669"/>
    <property type="project" value="TreeGrafter"/>
</dbReference>
<sequence length="270" mass="29050">MLRCYTYQCHALNTLLDSSSSIRNKSTTLYTEAPRTQPSSPPIPQWPRRSSAAAAADGRASATSSGHVRRRDVAGSRQRLRLALRCDVSRRCSRHGEAAAQARVECHVRAVLAARAQVTRVHRRGRRRRAPAVPQVRAGGSLADVVARNGGLLDESAARAYAADVLRGLDFLHGKLVVHGDVKGSNVVVPPVLGGTPAFMAPEVARGKEQGPVADVWALGCTVVEMATGRAPWSDMDNVLAVLYKIGYTDAMLTCHDGCHRRRRTSCAGA</sequence>
<dbReference type="PANTHER" id="PTHR48011:SF100">
    <property type="entry name" value="PROTEIN KINASE DOMAIN-CONTAINING PROTEIN"/>
    <property type="match status" value="1"/>
</dbReference>
<accession>A0A0E0M576</accession>
<dbReference type="SUPFAM" id="SSF56112">
    <property type="entry name" value="Protein kinase-like (PK-like)"/>
    <property type="match status" value="1"/>
</dbReference>
<dbReference type="EnsemblPlants" id="OPUNC10G01120.1">
    <property type="protein sequence ID" value="OPUNC10G01120.1"/>
    <property type="gene ID" value="OPUNC10G01120"/>
</dbReference>
<evidence type="ECO:0000313" key="4">
    <source>
        <dbReference type="Proteomes" id="UP000026962"/>
    </source>
</evidence>
<keyword evidence="4" id="KW-1185">Reference proteome</keyword>
<evidence type="ECO:0000313" key="3">
    <source>
        <dbReference type="EnsemblPlants" id="OPUNC10G01120.1"/>
    </source>
</evidence>
<dbReference type="Proteomes" id="UP000026962">
    <property type="component" value="Chromosome 10"/>
</dbReference>
<dbReference type="STRING" id="4537.A0A0E0M576"/>
<protein>
    <recommendedName>
        <fullName evidence="2">Protein kinase domain-containing protein</fullName>
    </recommendedName>
</protein>
<dbReference type="InterPro" id="IPR008271">
    <property type="entry name" value="Ser/Thr_kinase_AS"/>
</dbReference>
<feature type="compositionally biased region" description="Low complexity" evidence="1">
    <location>
        <begin position="48"/>
        <end position="65"/>
    </location>
</feature>
<dbReference type="Pfam" id="PF00069">
    <property type="entry name" value="Pkinase"/>
    <property type="match status" value="2"/>
</dbReference>
<feature type="compositionally biased region" description="Polar residues" evidence="1">
    <location>
        <begin position="29"/>
        <end position="38"/>
    </location>
</feature>
<name>A0A0E0M576_ORYPU</name>
<reference evidence="3" key="2">
    <citation type="submission" date="2018-05" db="EMBL/GenBank/DDBJ databases">
        <title>OpunRS2 (Oryza punctata Reference Sequence Version 2).</title>
        <authorList>
            <person name="Zhang J."/>
            <person name="Kudrna D."/>
            <person name="Lee S."/>
            <person name="Talag J."/>
            <person name="Welchert J."/>
            <person name="Wing R.A."/>
        </authorList>
    </citation>
    <scope>NUCLEOTIDE SEQUENCE [LARGE SCALE GENOMIC DNA]</scope>
</reference>
<dbReference type="PROSITE" id="PS00108">
    <property type="entry name" value="PROTEIN_KINASE_ST"/>
    <property type="match status" value="1"/>
</dbReference>
<evidence type="ECO:0000256" key="1">
    <source>
        <dbReference type="SAM" id="MobiDB-lite"/>
    </source>
</evidence>
<dbReference type="AlphaFoldDB" id="A0A0E0M576"/>
<dbReference type="PROSITE" id="PS50011">
    <property type="entry name" value="PROTEIN_KINASE_DOM"/>
    <property type="match status" value="1"/>
</dbReference>
<dbReference type="InterPro" id="IPR011009">
    <property type="entry name" value="Kinase-like_dom_sf"/>
</dbReference>
<evidence type="ECO:0000259" key="2">
    <source>
        <dbReference type="PROSITE" id="PS50011"/>
    </source>
</evidence>
<feature type="region of interest" description="Disordered" evidence="1">
    <location>
        <begin position="29"/>
        <end position="74"/>
    </location>
</feature>
<organism evidence="3">
    <name type="scientific">Oryza punctata</name>
    <name type="common">Red rice</name>
    <dbReference type="NCBI Taxonomy" id="4537"/>
    <lineage>
        <taxon>Eukaryota</taxon>
        <taxon>Viridiplantae</taxon>
        <taxon>Streptophyta</taxon>
        <taxon>Embryophyta</taxon>
        <taxon>Tracheophyta</taxon>
        <taxon>Spermatophyta</taxon>
        <taxon>Magnoliopsida</taxon>
        <taxon>Liliopsida</taxon>
        <taxon>Poales</taxon>
        <taxon>Poaceae</taxon>
        <taxon>BOP clade</taxon>
        <taxon>Oryzoideae</taxon>
        <taxon>Oryzeae</taxon>
        <taxon>Oryzinae</taxon>
        <taxon>Oryza</taxon>
    </lineage>
</organism>
<dbReference type="GO" id="GO:0004672">
    <property type="term" value="F:protein kinase activity"/>
    <property type="evidence" value="ECO:0007669"/>
    <property type="project" value="InterPro"/>
</dbReference>
<reference evidence="3" key="1">
    <citation type="submission" date="2015-04" db="UniProtKB">
        <authorList>
            <consortium name="EnsemblPlants"/>
        </authorList>
    </citation>
    <scope>IDENTIFICATION</scope>
</reference>
<proteinExistence type="predicted"/>
<dbReference type="HOGENOM" id="CLU_1032009_0_0_1"/>